<dbReference type="AlphaFoldDB" id="A0A291B774"/>
<dbReference type="KEGG" id="elux:BTN50_0300"/>
<dbReference type="EMBL" id="CP020660">
    <property type="protein sequence ID" value="ATF08837.1"/>
    <property type="molecule type" value="Genomic_DNA"/>
</dbReference>
<protein>
    <submittedName>
        <fullName evidence="1">Uncharacterized protein</fullName>
    </submittedName>
</protein>
<dbReference type="Proteomes" id="UP000218160">
    <property type="component" value="Chromosome 1"/>
</dbReference>
<proteinExistence type="predicted"/>
<sequence length="38" mass="4398">MSICVVNDQLFFVGSKKIFSQLCFLICIQIANPNMIRY</sequence>
<gene>
    <name evidence="1" type="ORF">BTN50_0300</name>
</gene>
<keyword evidence="2" id="KW-1185">Reference proteome</keyword>
<accession>A0A291B774</accession>
<organism evidence="1 2">
    <name type="scientific">Candidatus Enterovibrio altilux</name>
    <dbReference type="NCBI Taxonomy" id="1927128"/>
    <lineage>
        <taxon>Bacteria</taxon>
        <taxon>Pseudomonadati</taxon>
        <taxon>Pseudomonadota</taxon>
        <taxon>Gammaproteobacteria</taxon>
        <taxon>Vibrionales</taxon>
        <taxon>Vibrionaceae</taxon>
        <taxon>Enterovibrio</taxon>
    </lineage>
</organism>
<reference evidence="2" key="1">
    <citation type="submission" date="2017-04" db="EMBL/GenBank/DDBJ databases">
        <title>Genome evolution of the luminous symbionts of deep sea anglerfish.</title>
        <authorList>
            <person name="Hendry T.A."/>
        </authorList>
    </citation>
    <scope>NUCLEOTIDE SEQUENCE [LARGE SCALE GENOMIC DNA]</scope>
</reference>
<name>A0A291B774_9GAMM</name>
<evidence type="ECO:0000313" key="1">
    <source>
        <dbReference type="EMBL" id="ATF08837.1"/>
    </source>
</evidence>
<evidence type="ECO:0000313" key="2">
    <source>
        <dbReference type="Proteomes" id="UP000218160"/>
    </source>
</evidence>